<sequence>MLKELQKELDQLKKKQQKSQSCINDLFFSVEDIHLRQYRIHHPIIPNQNLIIKVRPEIINLIFAFLDYSSFLQFRLVSQNTNNQILYLLSLKLNKKLQQQQIKKLELNELTEVIQNQPELVEFQDSLLIQYQKSLDDLKQIKRQDVCEVASYCNPPYQVERVLNLLTRLLTQNYVEQQNRWNQSLRLVTNCQFFHQLLNFDILSITDDKLKLVEEITAMEEKRVHQSSLFAYYIFKYIKAVVLLRQQPQYKTLFQLGQMRQEIDKLSRSIDKLQKIVG</sequence>
<gene>
    <name evidence="2" type="ORF">PSON_ATCC_30995.1.T1560107</name>
</gene>
<proteinExistence type="predicted"/>
<reference evidence="2" key="1">
    <citation type="submission" date="2021-01" db="EMBL/GenBank/DDBJ databases">
        <authorList>
            <consortium name="Genoscope - CEA"/>
            <person name="William W."/>
        </authorList>
    </citation>
    <scope>NUCLEOTIDE SEQUENCE</scope>
</reference>
<name>A0A8S1RCT8_9CILI</name>
<dbReference type="AlphaFoldDB" id="A0A8S1RCT8"/>
<dbReference type="InterPro" id="IPR001810">
    <property type="entry name" value="F-box_dom"/>
</dbReference>
<comment type="caution">
    <text evidence="2">The sequence shown here is derived from an EMBL/GenBank/DDBJ whole genome shotgun (WGS) entry which is preliminary data.</text>
</comment>
<dbReference type="Proteomes" id="UP000692954">
    <property type="component" value="Unassembled WGS sequence"/>
</dbReference>
<feature type="domain" description="F-box" evidence="1">
    <location>
        <begin position="56"/>
        <end position="86"/>
    </location>
</feature>
<keyword evidence="3" id="KW-1185">Reference proteome</keyword>
<dbReference type="Pfam" id="PF00646">
    <property type="entry name" value="F-box"/>
    <property type="match status" value="1"/>
</dbReference>
<dbReference type="OrthoDB" id="310904at2759"/>
<evidence type="ECO:0000313" key="3">
    <source>
        <dbReference type="Proteomes" id="UP000692954"/>
    </source>
</evidence>
<protein>
    <recommendedName>
        <fullName evidence="1">F-box domain-containing protein</fullName>
    </recommendedName>
</protein>
<dbReference type="EMBL" id="CAJJDN010000156">
    <property type="protein sequence ID" value="CAD8125144.1"/>
    <property type="molecule type" value="Genomic_DNA"/>
</dbReference>
<accession>A0A8S1RCT8</accession>
<evidence type="ECO:0000313" key="2">
    <source>
        <dbReference type="EMBL" id="CAD8125144.1"/>
    </source>
</evidence>
<evidence type="ECO:0000259" key="1">
    <source>
        <dbReference type="Pfam" id="PF00646"/>
    </source>
</evidence>
<organism evidence="2 3">
    <name type="scientific">Paramecium sonneborni</name>
    <dbReference type="NCBI Taxonomy" id="65129"/>
    <lineage>
        <taxon>Eukaryota</taxon>
        <taxon>Sar</taxon>
        <taxon>Alveolata</taxon>
        <taxon>Ciliophora</taxon>
        <taxon>Intramacronucleata</taxon>
        <taxon>Oligohymenophorea</taxon>
        <taxon>Peniculida</taxon>
        <taxon>Parameciidae</taxon>
        <taxon>Paramecium</taxon>
    </lineage>
</organism>